<evidence type="ECO:0000256" key="6">
    <source>
        <dbReference type="ARBA" id="ARBA00023077"/>
    </source>
</evidence>
<dbReference type="GO" id="GO:0009279">
    <property type="term" value="C:cell outer membrane"/>
    <property type="evidence" value="ECO:0007669"/>
    <property type="project" value="UniProtKB-SubCell"/>
</dbReference>
<evidence type="ECO:0000256" key="11">
    <source>
        <dbReference type="RuleBase" id="RU003357"/>
    </source>
</evidence>
<dbReference type="InterPro" id="IPR000531">
    <property type="entry name" value="Beta-barrel_TonB"/>
</dbReference>
<keyword evidence="3 10" id="KW-1134">Transmembrane beta strand</keyword>
<keyword evidence="16" id="KW-1185">Reference proteome</keyword>
<dbReference type="Pfam" id="PF07715">
    <property type="entry name" value="Plug"/>
    <property type="match status" value="1"/>
</dbReference>
<dbReference type="InterPro" id="IPR039426">
    <property type="entry name" value="TonB-dep_rcpt-like"/>
</dbReference>
<keyword evidence="2 10" id="KW-0813">Transport</keyword>
<evidence type="ECO:0000259" key="14">
    <source>
        <dbReference type="Pfam" id="PF07715"/>
    </source>
</evidence>
<gene>
    <name evidence="15" type="primary">fhuE</name>
    <name evidence="15" type="ORF">MAMMFC1_00427</name>
</gene>
<evidence type="ECO:0000313" key="15">
    <source>
        <dbReference type="EMBL" id="BBB89793.1"/>
    </source>
</evidence>
<feature type="chain" id="PRO_5016872232" evidence="12">
    <location>
        <begin position="34"/>
        <end position="753"/>
    </location>
</feature>
<dbReference type="InterPro" id="IPR037066">
    <property type="entry name" value="Plug_dom_sf"/>
</dbReference>
<keyword evidence="7 10" id="KW-0472">Membrane</keyword>
<evidence type="ECO:0000256" key="7">
    <source>
        <dbReference type="ARBA" id="ARBA00023136"/>
    </source>
</evidence>
<dbReference type="PROSITE" id="PS52016">
    <property type="entry name" value="TONB_DEPENDENT_REC_3"/>
    <property type="match status" value="1"/>
</dbReference>
<dbReference type="PANTHER" id="PTHR30069">
    <property type="entry name" value="TONB-DEPENDENT OUTER MEMBRANE RECEPTOR"/>
    <property type="match status" value="1"/>
</dbReference>
<dbReference type="RefSeq" id="WP_126306059.1">
    <property type="nucleotide sequence ID" value="NZ_AP018449.1"/>
</dbReference>
<evidence type="ECO:0000256" key="10">
    <source>
        <dbReference type="PROSITE-ProRule" id="PRU01360"/>
    </source>
</evidence>
<keyword evidence="9 10" id="KW-0998">Cell outer membrane</keyword>
<keyword evidence="4 10" id="KW-0812">Transmembrane</keyword>
<comment type="subcellular location">
    <subcellularLocation>
        <location evidence="1 10">Cell outer membrane</location>
        <topology evidence="1 10">Multi-pass membrane protein</topology>
    </subcellularLocation>
</comment>
<accession>A0A348AFE5</accession>
<dbReference type="PANTHER" id="PTHR30069:SF29">
    <property type="entry name" value="HEMOGLOBIN AND HEMOGLOBIN-HAPTOGLOBIN-BINDING PROTEIN 1-RELATED"/>
    <property type="match status" value="1"/>
</dbReference>
<dbReference type="OrthoDB" id="9760620at2"/>
<evidence type="ECO:0000256" key="8">
    <source>
        <dbReference type="ARBA" id="ARBA00023170"/>
    </source>
</evidence>
<evidence type="ECO:0000259" key="13">
    <source>
        <dbReference type="Pfam" id="PF00593"/>
    </source>
</evidence>
<evidence type="ECO:0000256" key="2">
    <source>
        <dbReference type="ARBA" id="ARBA00022448"/>
    </source>
</evidence>
<dbReference type="GO" id="GO:0044718">
    <property type="term" value="P:siderophore transmembrane transport"/>
    <property type="evidence" value="ECO:0007669"/>
    <property type="project" value="TreeGrafter"/>
</dbReference>
<keyword evidence="6 11" id="KW-0798">TonB box</keyword>
<sequence>MGKRNNKKGVTKQVCGTALAVVLALTAPGVADAEDAAPEETQTTSIPVAEVEVHDTKDKAEITETAPTPEPLSSRFVLPESSTAVETFTRKDIEDIRPRDVYDLLETAQGISIQRQGARVHNFVQGRGGGNSNIGIIVDGVYMSATEAQRILGDLPVELIESVTVVRDSTVLTVGPLAAPGSFVAPNQGFILINTRRAKGRGTENNATISYSSLNTRKLTLFSGGTIKDKGKDKGYFGFGYFGTKSDGKTDKWYAPYNTTSYDQGAAGTTYKEVDGWNNAYEANSFLFNAGYEDNGFTTRMSAYVSRGEREIQPFMDRLTPYPWTKNAAGKWVTSATTLAMWKYDPINTSLFSFSTEKKWNDKQATLLSYGHTATDGTQYQYTYNVTTGAMNYAFQGQRYKDSTDDINLMHTITNGNNTLKFGTQLIDWYQLTEGSVTGAGREKLYGYYLYDEYRVDGKLTLDGGARLDKRYIKEGTGKYYYTENGTEYTARTASGVWANDTTSYSLGANYQMNPVYKLTARVSHNKTPYAEAYVSSDGSSLPAEKRMKYELGVNAKYNPAFHVSLTAFHYDIKNALASDGASDPAERYMYDTDGVTKVGVPLYKTLPASRRQGVELGINGRLSDTWSYDFGYTYYTASNWEEDATNPNNKYSLRLNYKKDSIDGAISLLRVDPYKYISGSYQAPIGGFTVLNASISKKLDKYTKITLYGQNLTDKKYATFYKGYPGGTGKDAEAGYYYDVGRTIGLEISRSF</sequence>
<comment type="similarity">
    <text evidence="10 11">Belongs to the TonB-dependent receptor family.</text>
</comment>
<dbReference type="InterPro" id="IPR012910">
    <property type="entry name" value="Plug_dom"/>
</dbReference>
<dbReference type="EMBL" id="AP018449">
    <property type="protein sequence ID" value="BBB89793.1"/>
    <property type="molecule type" value="Genomic_DNA"/>
</dbReference>
<dbReference type="Gene3D" id="2.40.170.20">
    <property type="entry name" value="TonB-dependent receptor, beta-barrel domain"/>
    <property type="match status" value="1"/>
</dbReference>
<dbReference type="AlphaFoldDB" id="A0A348AFE5"/>
<evidence type="ECO:0000256" key="12">
    <source>
        <dbReference type="SAM" id="SignalP"/>
    </source>
</evidence>
<evidence type="ECO:0000256" key="9">
    <source>
        <dbReference type="ARBA" id="ARBA00023237"/>
    </source>
</evidence>
<feature type="signal peptide" evidence="12">
    <location>
        <begin position="1"/>
        <end position="33"/>
    </location>
</feature>
<organism evidence="15 16">
    <name type="scientific">Methylomusa anaerophila</name>
    <dbReference type="NCBI Taxonomy" id="1930071"/>
    <lineage>
        <taxon>Bacteria</taxon>
        <taxon>Bacillati</taxon>
        <taxon>Bacillota</taxon>
        <taxon>Negativicutes</taxon>
        <taxon>Selenomonadales</taxon>
        <taxon>Sporomusaceae</taxon>
        <taxon>Methylomusa</taxon>
    </lineage>
</organism>
<proteinExistence type="inferred from homology"/>
<evidence type="ECO:0000256" key="3">
    <source>
        <dbReference type="ARBA" id="ARBA00022452"/>
    </source>
</evidence>
<name>A0A348AFE5_9FIRM</name>
<keyword evidence="5 12" id="KW-0732">Signal</keyword>
<feature type="domain" description="TonB-dependent receptor-like beta-barrel" evidence="13">
    <location>
        <begin position="289"/>
        <end position="713"/>
    </location>
</feature>
<evidence type="ECO:0000313" key="16">
    <source>
        <dbReference type="Proteomes" id="UP000276437"/>
    </source>
</evidence>
<feature type="domain" description="TonB-dependent receptor plug" evidence="14">
    <location>
        <begin position="80"/>
        <end position="179"/>
    </location>
</feature>
<protein>
    <submittedName>
        <fullName evidence="15">FhuE receptor</fullName>
    </submittedName>
</protein>
<dbReference type="InterPro" id="IPR036942">
    <property type="entry name" value="Beta-barrel_TonB_sf"/>
</dbReference>
<dbReference type="GO" id="GO:0015344">
    <property type="term" value="F:siderophore uptake transmembrane transporter activity"/>
    <property type="evidence" value="ECO:0007669"/>
    <property type="project" value="TreeGrafter"/>
</dbReference>
<dbReference type="Gene3D" id="2.170.130.10">
    <property type="entry name" value="TonB-dependent receptor, plug domain"/>
    <property type="match status" value="1"/>
</dbReference>
<dbReference type="KEGG" id="mana:MAMMFC1_00427"/>
<evidence type="ECO:0000256" key="5">
    <source>
        <dbReference type="ARBA" id="ARBA00022729"/>
    </source>
</evidence>
<evidence type="ECO:0000256" key="1">
    <source>
        <dbReference type="ARBA" id="ARBA00004571"/>
    </source>
</evidence>
<keyword evidence="8 15" id="KW-0675">Receptor</keyword>
<evidence type="ECO:0000256" key="4">
    <source>
        <dbReference type="ARBA" id="ARBA00022692"/>
    </source>
</evidence>
<dbReference type="Pfam" id="PF00593">
    <property type="entry name" value="TonB_dep_Rec_b-barrel"/>
    <property type="match status" value="1"/>
</dbReference>
<dbReference type="SUPFAM" id="SSF56935">
    <property type="entry name" value="Porins"/>
    <property type="match status" value="1"/>
</dbReference>
<dbReference type="Proteomes" id="UP000276437">
    <property type="component" value="Chromosome"/>
</dbReference>
<reference evidence="15 16" key="1">
    <citation type="journal article" date="2018" name="Int. J. Syst. Evol. Microbiol.">
        <title>Methylomusa anaerophila gen. nov., sp. nov., an anaerobic methanol-utilizing bacterium isolated from a microbial fuel cell.</title>
        <authorList>
            <person name="Amano N."/>
            <person name="Yamamuro A."/>
            <person name="Miyahara M."/>
            <person name="Kouzuma A."/>
            <person name="Abe T."/>
            <person name="Watanabe K."/>
        </authorList>
    </citation>
    <scope>NUCLEOTIDE SEQUENCE [LARGE SCALE GENOMIC DNA]</scope>
    <source>
        <strain evidence="15 16">MMFC1</strain>
    </source>
</reference>